<reference evidence="4" key="3">
    <citation type="journal article" date="2008" name="Nucleic Acids Res.">
        <title>The rice annotation project database (RAP-DB): 2008 update.</title>
        <authorList>
            <consortium name="The rice annotation project (RAP)"/>
        </authorList>
    </citation>
    <scope>GENOME REANNOTATION</scope>
    <source>
        <strain evidence="4">cv. Nipponbare</strain>
    </source>
</reference>
<feature type="compositionally biased region" description="Basic residues" evidence="1">
    <location>
        <begin position="100"/>
        <end position="112"/>
    </location>
</feature>
<accession>Q5VMV0</accession>
<dbReference type="Proteomes" id="UP000000763">
    <property type="component" value="Chromosome 6"/>
</dbReference>
<dbReference type="AlphaFoldDB" id="Q5VMV0"/>
<evidence type="ECO:0000313" key="4">
    <source>
        <dbReference type="Proteomes" id="UP000000763"/>
    </source>
</evidence>
<feature type="compositionally biased region" description="Basic and acidic residues" evidence="1">
    <location>
        <begin position="1"/>
        <end position="26"/>
    </location>
</feature>
<evidence type="ECO:0000313" key="2">
    <source>
        <dbReference type="EMBL" id="BAD69219.1"/>
    </source>
</evidence>
<feature type="region of interest" description="Disordered" evidence="1">
    <location>
        <begin position="1"/>
        <end position="112"/>
    </location>
</feature>
<gene>
    <name evidence="2" type="ORF">P0502B12.21</name>
    <name evidence="3" type="ORF">P0502B12.26</name>
</gene>
<feature type="compositionally biased region" description="Low complexity" evidence="1">
    <location>
        <begin position="66"/>
        <end position="80"/>
    </location>
</feature>
<sequence>MPREVSPSREEDRSDVGGEPERRETTARFGMTTTTVLRRSAGETETRTRSTAMRRCRGRWRRAGRKTGATAAANRSSSATAERRCDGASAIPTARASGERRKRKRRARGTIL</sequence>
<evidence type="ECO:0000256" key="1">
    <source>
        <dbReference type="SAM" id="MobiDB-lite"/>
    </source>
</evidence>
<name>Q5VMV0_ORYSJ</name>
<reference evidence="4" key="2">
    <citation type="journal article" date="2005" name="Nature">
        <title>The map-based sequence of the rice genome.</title>
        <authorList>
            <consortium name="International rice genome sequencing project (IRGSP)"/>
            <person name="Matsumoto T."/>
            <person name="Wu J."/>
            <person name="Kanamori H."/>
            <person name="Katayose Y."/>
            <person name="Fujisawa M."/>
            <person name="Namiki N."/>
            <person name="Mizuno H."/>
            <person name="Yamamoto K."/>
            <person name="Antonio B.A."/>
            <person name="Baba T."/>
            <person name="Sakata K."/>
            <person name="Nagamura Y."/>
            <person name="Aoki H."/>
            <person name="Arikawa K."/>
            <person name="Arita K."/>
            <person name="Bito T."/>
            <person name="Chiden Y."/>
            <person name="Fujitsuka N."/>
            <person name="Fukunaka R."/>
            <person name="Hamada M."/>
            <person name="Harada C."/>
            <person name="Hayashi A."/>
            <person name="Hijishita S."/>
            <person name="Honda M."/>
            <person name="Hosokawa S."/>
            <person name="Ichikawa Y."/>
            <person name="Idonuma A."/>
            <person name="Iijima M."/>
            <person name="Ikeda M."/>
            <person name="Ikeno M."/>
            <person name="Ito K."/>
            <person name="Ito S."/>
            <person name="Ito T."/>
            <person name="Ito Y."/>
            <person name="Ito Y."/>
            <person name="Iwabuchi A."/>
            <person name="Kamiya K."/>
            <person name="Karasawa W."/>
            <person name="Kurita K."/>
            <person name="Katagiri S."/>
            <person name="Kikuta A."/>
            <person name="Kobayashi H."/>
            <person name="Kobayashi N."/>
            <person name="Machita K."/>
            <person name="Maehara T."/>
            <person name="Masukawa M."/>
            <person name="Mizubayashi T."/>
            <person name="Mukai Y."/>
            <person name="Nagasaki H."/>
            <person name="Nagata Y."/>
            <person name="Naito S."/>
            <person name="Nakashima M."/>
            <person name="Nakama Y."/>
            <person name="Nakamichi Y."/>
            <person name="Nakamura M."/>
            <person name="Meguro A."/>
            <person name="Negishi M."/>
            <person name="Ohta I."/>
            <person name="Ohta T."/>
            <person name="Okamoto M."/>
            <person name="Ono N."/>
            <person name="Saji S."/>
            <person name="Sakaguchi M."/>
            <person name="Sakai K."/>
            <person name="Shibata M."/>
            <person name="Shimokawa T."/>
            <person name="Song J."/>
            <person name="Takazaki Y."/>
            <person name="Terasawa K."/>
            <person name="Tsugane M."/>
            <person name="Tsuji K."/>
            <person name="Ueda S."/>
            <person name="Waki K."/>
            <person name="Yamagata H."/>
            <person name="Yamamoto M."/>
            <person name="Yamamoto S."/>
            <person name="Yamane H."/>
            <person name="Yoshiki S."/>
            <person name="Yoshihara R."/>
            <person name="Yukawa K."/>
            <person name="Zhong H."/>
            <person name="Yano M."/>
            <person name="Yuan Q."/>
            <person name="Ouyang S."/>
            <person name="Liu J."/>
            <person name="Jones K.M."/>
            <person name="Gansberger K."/>
            <person name="Moffat K."/>
            <person name="Hill J."/>
            <person name="Bera J."/>
            <person name="Fadrosh D."/>
            <person name="Jin S."/>
            <person name="Johri S."/>
            <person name="Kim M."/>
            <person name="Overton L."/>
            <person name="Reardon M."/>
            <person name="Tsitrin T."/>
            <person name="Vuong H."/>
            <person name="Weaver B."/>
            <person name="Ciecko A."/>
            <person name="Tallon L."/>
            <person name="Jackson J."/>
            <person name="Pai G."/>
            <person name="Aken S.V."/>
            <person name="Utterback T."/>
            <person name="Reidmuller S."/>
            <person name="Feldblyum T."/>
            <person name="Hsiao J."/>
            <person name="Zismann V."/>
            <person name="Iobst S."/>
            <person name="de Vazeille A.R."/>
            <person name="Buell C.R."/>
            <person name="Ying K."/>
            <person name="Li Y."/>
            <person name="Lu T."/>
            <person name="Huang Y."/>
            <person name="Zhao Q."/>
            <person name="Feng Q."/>
            <person name="Zhang L."/>
            <person name="Zhu J."/>
            <person name="Weng Q."/>
            <person name="Mu J."/>
            <person name="Lu Y."/>
            <person name="Fan D."/>
            <person name="Liu Y."/>
            <person name="Guan J."/>
            <person name="Zhang Y."/>
            <person name="Yu S."/>
            <person name="Liu X."/>
            <person name="Zhang Y."/>
            <person name="Hong G."/>
            <person name="Han B."/>
            <person name="Choisne N."/>
            <person name="Demange N."/>
            <person name="Orjeda G."/>
            <person name="Samain S."/>
            <person name="Cattolico L."/>
            <person name="Pelletier E."/>
            <person name="Couloux A."/>
            <person name="Segurens B."/>
            <person name="Wincker P."/>
            <person name="D'Hont A."/>
            <person name="Scarpelli C."/>
            <person name="Weissenbach J."/>
            <person name="Salanoubat M."/>
            <person name="Quetier F."/>
            <person name="Yu Y."/>
            <person name="Kim H.R."/>
            <person name="Rambo T."/>
            <person name="Currie J."/>
            <person name="Collura K."/>
            <person name="Luo M."/>
            <person name="Yang T."/>
            <person name="Ammiraju J.S.S."/>
            <person name="Engler F."/>
            <person name="Soderlund C."/>
            <person name="Wing R.A."/>
            <person name="Palmer L.E."/>
            <person name="de la Bastide M."/>
            <person name="Spiegel L."/>
            <person name="Nascimento L."/>
            <person name="Zutavern T."/>
            <person name="O'Shaughnessy A."/>
            <person name="Dike S."/>
            <person name="Dedhia N."/>
            <person name="Preston R."/>
            <person name="Balija V."/>
            <person name="McCombie W.R."/>
            <person name="Chow T."/>
            <person name="Chen H."/>
            <person name="Chung M."/>
            <person name="Chen C."/>
            <person name="Shaw J."/>
            <person name="Wu H."/>
            <person name="Hsiao K."/>
            <person name="Chao Y."/>
            <person name="Chu M."/>
            <person name="Cheng C."/>
            <person name="Hour A."/>
            <person name="Lee P."/>
            <person name="Lin S."/>
            <person name="Lin Y."/>
            <person name="Liou J."/>
            <person name="Liu S."/>
            <person name="Hsing Y."/>
            <person name="Raghuvanshi S."/>
            <person name="Mohanty A."/>
            <person name="Bharti A.K."/>
            <person name="Gaur A."/>
            <person name="Gupta V."/>
            <person name="Kumar D."/>
            <person name="Ravi V."/>
            <person name="Vij S."/>
            <person name="Kapur A."/>
            <person name="Khurana P."/>
            <person name="Khurana P."/>
            <person name="Khurana J.P."/>
            <person name="Tyagi A.K."/>
            <person name="Gaikwad K."/>
            <person name="Singh A."/>
            <person name="Dalal V."/>
            <person name="Srivastava S."/>
            <person name="Dixit A."/>
            <person name="Pal A.K."/>
            <person name="Ghazi I.A."/>
            <person name="Yadav M."/>
            <person name="Pandit A."/>
            <person name="Bhargava A."/>
            <person name="Sureshbabu K."/>
            <person name="Batra K."/>
            <person name="Sharma T.R."/>
            <person name="Mohapatra T."/>
            <person name="Singh N.K."/>
            <person name="Messing J."/>
            <person name="Nelson A.B."/>
            <person name="Fuks G."/>
            <person name="Kavchok S."/>
            <person name="Keizer G."/>
            <person name="Linton E."/>
            <person name="Llaca V."/>
            <person name="Song R."/>
            <person name="Tanyolac B."/>
            <person name="Young S."/>
            <person name="Ho-Il K."/>
            <person name="Hahn J.H."/>
            <person name="Sangsakoo G."/>
            <person name="Vanavichit A."/>
            <person name="de Mattos Luiz.A.T."/>
            <person name="Zimmer P.D."/>
            <person name="Malone G."/>
            <person name="Dellagostin O."/>
            <person name="de Oliveira A.C."/>
            <person name="Bevan M."/>
            <person name="Bancroft I."/>
            <person name="Minx P."/>
            <person name="Cordum H."/>
            <person name="Wilson R."/>
            <person name="Cheng Z."/>
            <person name="Jin W."/>
            <person name="Jiang J."/>
            <person name="Leong S.A."/>
            <person name="Iwama H."/>
            <person name="Gojobori T."/>
            <person name="Itoh T."/>
            <person name="Niimura Y."/>
            <person name="Fujii Y."/>
            <person name="Habara T."/>
            <person name="Sakai H."/>
            <person name="Sato Y."/>
            <person name="Wilson G."/>
            <person name="Kumar K."/>
            <person name="McCouch S."/>
            <person name="Juretic N."/>
            <person name="Hoen D."/>
            <person name="Wright S."/>
            <person name="Bruskiewich R."/>
            <person name="Bureau T."/>
            <person name="Miyao A."/>
            <person name="Hirochika H."/>
            <person name="Nishikawa T."/>
            <person name="Kadowaki K."/>
            <person name="Sugiura M."/>
            <person name="Burr B."/>
            <person name="Sasaki T."/>
        </authorList>
    </citation>
    <scope>NUCLEOTIDE SEQUENCE [LARGE SCALE GENOMIC DNA]</scope>
    <source>
        <strain evidence="4">cv. Nipponbare</strain>
    </source>
</reference>
<evidence type="ECO:0000313" key="3">
    <source>
        <dbReference type="EMBL" id="BAD69222.1"/>
    </source>
</evidence>
<dbReference type="EMBL" id="AP005930">
    <property type="protein sequence ID" value="BAD69219.1"/>
    <property type="molecule type" value="Genomic_DNA"/>
</dbReference>
<feature type="compositionally biased region" description="Basic residues" evidence="1">
    <location>
        <begin position="52"/>
        <end position="65"/>
    </location>
</feature>
<protein>
    <submittedName>
        <fullName evidence="3">Splicing coactivator subunit-like protein</fullName>
    </submittedName>
</protein>
<organism evidence="3 4">
    <name type="scientific">Oryza sativa subsp. japonica</name>
    <name type="common">Rice</name>
    <dbReference type="NCBI Taxonomy" id="39947"/>
    <lineage>
        <taxon>Eukaryota</taxon>
        <taxon>Viridiplantae</taxon>
        <taxon>Streptophyta</taxon>
        <taxon>Embryophyta</taxon>
        <taxon>Tracheophyta</taxon>
        <taxon>Spermatophyta</taxon>
        <taxon>Magnoliopsida</taxon>
        <taxon>Liliopsida</taxon>
        <taxon>Poales</taxon>
        <taxon>Poaceae</taxon>
        <taxon>BOP clade</taxon>
        <taxon>Oryzoideae</taxon>
        <taxon>Oryzeae</taxon>
        <taxon>Oryzinae</taxon>
        <taxon>Oryza</taxon>
        <taxon>Oryza sativa</taxon>
    </lineage>
</organism>
<dbReference type="EMBL" id="AP005930">
    <property type="protein sequence ID" value="BAD69222.1"/>
    <property type="molecule type" value="Genomic_DNA"/>
</dbReference>
<proteinExistence type="predicted"/>
<reference evidence="3" key="1">
    <citation type="submission" date="2002-11" db="EMBL/GenBank/DDBJ databases">
        <title>Oryza sativa nipponbare(GA3) genomic DNA, chromosome 6, PAC clone:P0502B12.</title>
        <authorList>
            <person name="Sasaki T."/>
            <person name="Matsumoto T."/>
            <person name="Katayose Y."/>
        </authorList>
    </citation>
    <scope>NUCLEOTIDE SEQUENCE</scope>
</reference>